<dbReference type="InterPro" id="IPR000843">
    <property type="entry name" value="HTH_LacI"/>
</dbReference>
<evidence type="ECO:0000313" key="5">
    <source>
        <dbReference type="EMBL" id="RUT33341.1"/>
    </source>
</evidence>
<sequence>MANIKEIARIAGVSVTTVSRVLNNHPYVKEDKRRAVLETVERLNYSRNINALHLLKGRTQIIGVILPMINHSYFGVMMEGIAQEALKSGYQLMVSQTSYQPEEEQRMLEMMRNKQIDGVIICSRSLPLEHLEAYNPYGPIVLCEEIGPRPMSSVFLNHYQCFQEGIRYLWNKGHSSIGYSISRMEGPSSSRRYEAYCDMHEELGIPVNPSWIYDHCLDIEDGVLLVRRMLEQADRPSALIVTSGQVAAGILLEAGRQGLRVPEDLALISFDNMPISEVLGITTMDNGIYTMGASAMSIADELIRGTTSSPMTKEIPFQLIERSTA</sequence>
<dbReference type="PROSITE" id="PS50932">
    <property type="entry name" value="HTH_LACI_2"/>
    <property type="match status" value="1"/>
</dbReference>
<dbReference type="OrthoDB" id="9798934at2"/>
<name>A0A3S1DAZ2_9BACL</name>
<reference evidence="5 6" key="1">
    <citation type="submission" date="2018-12" db="EMBL/GenBank/DDBJ databases">
        <authorList>
            <person name="Sun L."/>
            <person name="Chen Z."/>
        </authorList>
    </citation>
    <scope>NUCLEOTIDE SEQUENCE [LARGE SCALE GENOMIC DNA]</scope>
    <source>
        <strain evidence="5 6">3-5-3</strain>
    </source>
</reference>
<dbReference type="RefSeq" id="WP_127198456.1">
    <property type="nucleotide sequence ID" value="NZ_RZNX01000002.1"/>
</dbReference>
<evidence type="ECO:0000256" key="1">
    <source>
        <dbReference type="ARBA" id="ARBA00023015"/>
    </source>
</evidence>
<protein>
    <submittedName>
        <fullName evidence="5">LacI family DNA-binding transcriptional regulator</fullName>
    </submittedName>
</protein>
<dbReference type="PRINTS" id="PR00036">
    <property type="entry name" value="HTHLACI"/>
</dbReference>
<gene>
    <name evidence="5" type="ORF">EJP77_06745</name>
</gene>
<dbReference type="GO" id="GO:0003700">
    <property type="term" value="F:DNA-binding transcription factor activity"/>
    <property type="evidence" value="ECO:0007669"/>
    <property type="project" value="TreeGrafter"/>
</dbReference>
<comment type="caution">
    <text evidence="5">The sequence shown here is derived from an EMBL/GenBank/DDBJ whole genome shotgun (WGS) entry which is preliminary data.</text>
</comment>
<dbReference type="InterPro" id="IPR001761">
    <property type="entry name" value="Peripla_BP/Lac1_sug-bd_dom"/>
</dbReference>
<keyword evidence="2 5" id="KW-0238">DNA-binding</keyword>
<dbReference type="PANTHER" id="PTHR30146:SF105">
    <property type="entry name" value="CATABOLITE CONTROL PROTEIN B"/>
    <property type="match status" value="1"/>
</dbReference>
<dbReference type="InterPro" id="IPR028082">
    <property type="entry name" value="Peripla_BP_I"/>
</dbReference>
<dbReference type="SMART" id="SM00354">
    <property type="entry name" value="HTH_LACI"/>
    <property type="match status" value="1"/>
</dbReference>
<dbReference type="CDD" id="cd06286">
    <property type="entry name" value="PBP1_CcpB-like"/>
    <property type="match status" value="1"/>
</dbReference>
<evidence type="ECO:0000256" key="3">
    <source>
        <dbReference type="ARBA" id="ARBA00023163"/>
    </source>
</evidence>
<dbReference type="Gene3D" id="1.10.260.40">
    <property type="entry name" value="lambda repressor-like DNA-binding domains"/>
    <property type="match status" value="1"/>
</dbReference>
<dbReference type="AlphaFoldDB" id="A0A3S1DAZ2"/>
<accession>A0A3S1DAZ2</accession>
<dbReference type="PROSITE" id="PS00356">
    <property type="entry name" value="HTH_LACI_1"/>
    <property type="match status" value="1"/>
</dbReference>
<dbReference type="GO" id="GO:0000976">
    <property type="term" value="F:transcription cis-regulatory region binding"/>
    <property type="evidence" value="ECO:0007669"/>
    <property type="project" value="TreeGrafter"/>
</dbReference>
<proteinExistence type="predicted"/>
<dbReference type="Proteomes" id="UP000272464">
    <property type="component" value="Unassembled WGS sequence"/>
</dbReference>
<evidence type="ECO:0000259" key="4">
    <source>
        <dbReference type="PROSITE" id="PS50932"/>
    </source>
</evidence>
<dbReference type="InterPro" id="IPR010982">
    <property type="entry name" value="Lambda_DNA-bd_dom_sf"/>
</dbReference>
<evidence type="ECO:0000313" key="6">
    <source>
        <dbReference type="Proteomes" id="UP000272464"/>
    </source>
</evidence>
<dbReference type="EMBL" id="RZNX01000002">
    <property type="protein sequence ID" value="RUT33341.1"/>
    <property type="molecule type" value="Genomic_DNA"/>
</dbReference>
<dbReference type="Gene3D" id="3.40.50.2300">
    <property type="match status" value="2"/>
</dbReference>
<dbReference type="SUPFAM" id="SSF53822">
    <property type="entry name" value="Periplasmic binding protein-like I"/>
    <property type="match status" value="1"/>
</dbReference>
<keyword evidence="6" id="KW-1185">Reference proteome</keyword>
<evidence type="ECO:0000256" key="2">
    <source>
        <dbReference type="ARBA" id="ARBA00023125"/>
    </source>
</evidence>
<keyword evidence="1" id="KW-0805">Transcription regulation</keyword>
<dbReference type="CDD" id="cd01392">
    <property type="entry name" value="HTH_LacI"/>
    <property type="match status" value="1"/>
</dbReference>
<organism evidence="5 6">
    <name type="scientific">Paenibacillus zeisoli</name>
    <dbReference type="NCBI Taxonomy" id="2496267"/>
    <lineage>
        <taxon>Bacteria</taxon>
        <taxon>Bacillati</taxon>
        <taxon>Bacillota</taxon>
        <taxon>Bacilli</taxon>
        <taxon>Bacillales</taxon>
        <taxon>Paenibacillaceae</taxon>
        <taxon>Paenibacillus</taxon>
    </lineage>
</organism>
<keyword evidence="3" id="KW-0804">Transcription</keyword>
<dbReference type="Pfam" id="PF00532">
    <property type="entry name" value="Peripla_BP_1"/>
    <property type="match status" value="1"/>
</dbReference>
<feature type="domain" description="HTH lacI-type" evidence="4">
    <location>
        <begin position="2"/>
        <end position="56"/>
    </location>
</feature>
<dbReference type="PANTHER" id="PTHR30146">
    <property type="entry name" value="LACI-RELATED TRANSCRIPTIONAL REPRESSOR"/>
    <property type="match status" value="1"/>
</dbReference>
<dbReference type="SUPFAM" id="SSF47413">
    <property type="entry name" value="lambda repressor-like DNA-binding domains"/>
    <property type="match status" value="1"/>
</dbReference>
<dbReference type="Pfam" id="PF00356">
    <property type="entry name" value="LacI"/>
    <property type="match status" value="1"/>
</dbReference>